<feature type="transmembrane region" description="Helical" evidence="1">
    <location>
        <begin position="408"/>
        <end position="427"/>
    </location>
</feature>
<comment type="caution">
    <text evidence="2">The sequence shown here is derived from an EMBL/GenBank/DDBJ whole genome shotgun (WGS) entry which is preliminary data.</text>
</comment>
<accession>A0ABX0NVT2</accession>
<dbReference type="EMBL" id="WHJH01000022">
    <property type="protein sequence ID" value="NHZ90955.1"/>
    <property type="molecule type" value="Genomic_DNA"/>
</dbReference>
<evidence type="ECO:0000313" key="3">
    <source>
        <dbReference type="Proteomes" id="UP000609726"/>
    </source>
</evidence>
<evidence type="ECO:0000313" key="2">
    <source>
        <dbReference type="EMBL" id="NHZ90955.1"/>
    </source>
</evidence>
<name>A0ABX0NVT2_9BURK</name>
<feature type="transmembrane region" description="Helical" evidence="1">
    <location>
        <begin position="472"/>
        <end position="489"/>
    </location>
</feature>
<dbReference type="Proteomes" id="UP000609726">
    <property type="component" value="Unassembled WGS sequence"/>
</dbReference>
<dbReference type="PANTHER" id="PTHR34219:SF4">
    <property type="entry name" value="PEPSY DOMAIN-CONTAINING PROTEIN"/>
    <property type="match status" value="1"/>
</dbReference>
<evidence type="ECO:0008006" key="4">
    <source>
        <dbReference type="Google" id="ProtNLM"/>
    </source>
</evidence>
<feature type="transmembrane region" description="Helical" evidence="1">
    <location>
        <begin position="189"/>
        <end position="215"/>
    </location>
</feature>
<feature type="transmembrane region" description="Helical" evidence="1">
    <location>
        <begin position="338"/>
        <end position="358"/>
    </location>
</feature>
<dbReference type="InterPro" id="IPR005625">
    <property type="entry name" value="PepSY-ass_TM"/>
</dbReference>
<organism evidence="2 3">
    <name type="scientific">Massilia mucilaginosa</name>
    <dbReference type="NCBI Taxonomy" id="2609282"/>
    <lineage>
        <taxon>Bacteria</taxon>
        <taxon>Pseudomonadati</taxon>
        <taxon>Pseudomonadota</taxon>
        <taxon>Betaproteobacteria</taxon>
        <taxon>Burkholderiales</taxon>
        <taxon>Oxalobacteraceae</taxon>
        <taxon>Telluria group</taxon>
        <taxon>Massilia</taxon>
    </lineage>
</organism>
<keyword evidence="1" id="KW-1133">Transmembrane helix</keyword>
<dbReference type="Pfam" id="PF03929">
    <property type="entry name" value="PepSY_TM"/>
    <property type="match status" value="1"/>
</dbReference>
<feature type="transmembrane region" description="Helical" evidence="1">
    <location>
        <begin position="139"/>
        <end position="159"/>
    </location>
</feature>
<feature type="transmembrane region" description="Helical" evidence="1">
    <location>
        <begin position="378"/>
        <end position="396"/>
    </location>
</feature>
<proteinExistence type="predicted"/>
<feature type="transmembrane region" description="Helical" evidence="1">
    <location>
        <begin position="434"/>
        <end position="452"/>
    </location>
</feature>
<dbReference type="PANTHER" id="PTHR34219">
    <property type="entry name" value="IRON-REGULATED INNER MEMBRANE PROTEIN-RELATED"/>
    <property type="match status" value="1"/>
</dbReference>
<feature type="transmembrane region" description="Helical" evidence="1">
    <location>
        <begin position="12"/>
        <end position="41"/>
    </location>
</feature>
<reference evidence="2 3" key="1">
    <citation type="submission" date="2019-10" db="EMBL/GenBank/DDBJ databases">
        <title>Taxonomy of Antarctic Massilia spp.: description of Massilia rubra sp. nov., Massilia aquatica sp. nov., Massilia mucilaginosa sp. nov., Massilia frigida sp. nov. isolated from streams, lakes and regoliths.</title>
        <authorList>
            <person name="Holochova P."/>
            <person name="Sedlacek I."/>
            <person name="Kralova S."/>
            <person name="Maslanova I."/>
            <person name="Busse H.-J."/>
            <person name="Stankova E."/>
            <person name="Vrbovska V."/>
            <person name="Kovarovic V."/>
            <person name="Bartak M."/>
            <person name="Svec P."/>
            <person name="Pantucek R."/>
        </authorList>
    </citation>
    <scope>NUCLEOTIDE SEQUENCE [LARGE SCALE GENOMIC DNA]</scope>
    <source>
        <strain evidence="2 3">CCM 8733</strain>
    </source>
</reference>
<keyword evidence="1" id="KW-0812">Transmembrane</keyword>
<protein>
    <recommendedName>
        <fullName evidence="4">PepSY domain-containing protein</fullName>
    </recommendedName>
</protein>
<keyword evidence="1" id="KW-0472">Membrane</keyword>
<keyword evidence="3" id="KW-1185">Reference proteome</keyword>
<dbReference type="RefSeq" id="WP_166878167.1">
    <property type="nucleotide sequence ID" value="NZ_WHJH01000022.1"/>
</dbReference>
<sequence length="499" mass="53204">MDDHPQATSPKAWYLLHSWAGIILALMVYVVCASGSVALFVHELQLWQYPELQRIGAPPNGEPNVEAALAQAARRGLAGDSASFQLPHHTNGLILRLTDDSDRMAIFDPVSGALVAIKPQGFGHMLRRLHSDLLLPFPIGAYVTGLLGIALLFLVLTGVMTHRRLFREVFTLRTGRGWRLSWSDTHKVAGTWGMVFLGMMGFTGSILGLAGLLLLQTALVVHRGDAGKAYAELTGSAGEPGTLRAAPGRSGPVLAPDIAGEPFVPRFITFSRRGDAKATVTVDGERPDYLSATDRKIFDAQGQLVALPRGVHQGAGWRTYSAMLPLHFGDFGGAGLKFVYLILGLAACMLPVSGIVLWLDRQRRAGTLARSHRLMQGLCAGVTLGFPIAFASLFLADRLAPGAMAVQGAPAVMFIATWAVCAAWALWRGAQPGAVRGLLGLAGVLFVLVAPLNALTTRDTLLFALPGPFDTSHMVDGVMLALGAGLLFASRRLKAAERG</sequence>
<gene>
    <name evidence="2" type="ORF">F2P45_18300</name>
</gene>
<evidence type="ECO:0000256" key="1">
    <source>
        <dbReference type="SAM" id="Phobius"/>
    </source>
</evidence>